<dbReference type="Proteomes" id="UP001240236">
    <property type="component" value="Unassembled WGS sequence"/>
</dbReference>
<dbReference type="AlphaFoldDB" id="A0AAE3W4T1"/>
<evidence type="ECO:0000313" key="2">
    <source>
        <dbReference type="Proteomes" id="UP001240236"/>
    </source>
</evidence>
<keyword evidence="2" id="KW-1185">Reference proteome</keyword>
<dbReference type="InterPro" id="IPR049749">
    <property type="entry name" value="SCO2521-like"/>
</dbReference>
<sequence>MMILGEIHTGLLRHSTPVATGLARDLLDLVAGEVVRASERPISCAWSPDLVTGVDCPLAGTSDRAVGTVRHRAVLTGGCMVQASAYTTVEPAAEVRRLPWSHYISRPGHVEVLAKTPPAGLADAFLAGERGPGALDLGGICARTIERVQASPRLDRRVALRVPRTRFRWVATVGPDRVHLLVDDGDLRTLRLALPELPAGRIADLCTDIARHDWLLSSLIEVIGASALGVRARGETLPRLAPAIDTLLHLWMPAALLDDGMATVWASLERRPGFTRQWATLVARIRDQLSVGTVEALSAGVRV</sequence>
<evidence type="ECO:0000313" key="1">
    <source>
        <dbReference type="EMBL" id="MDQ0369591.1"/>
    </source>
</evidence>
<protein>
    <submittedName>
        <fullName evidence="1">Uncharacterized protein</fullName>
    </submittedName>
</protein>
<comment type="caution">
    <text evidence="1">The sequence shown here is derived from an EMBL/GenBank/DDBJ whole genome shotgun (WGS) entry which is preliminary data.</text>
</comment>
<dbReference type="NCBIfam" id="NF040565">
    <property type="entry name" value="SCO2521_fam"/>
    <property type="match status" value="1"/>
</dbReference>
<reference evidence="1 2" key="1">
    <citation type="submission" date="2023-07" db="EMBL/GenBank/DDBJ databases">
        <title>Sequencing the genomes of 1000 actinobacteria strains.</title>
        <authorList>
            <person name="Klenk H.-P."/>
        </authorList>
    </citation>
    <scope>NUCLEOTIDE SEQUENCE [LARGE SCALE GENOMIC DNA]</scope>
    <source>
        <strain evidence="1 2">DSM 44709</strain>
    </source>
</reference>
<proteinExistence type="predicted"/>
<organism evidence="1 2">
    <name type="scientific">Catenuloplanes indicus</name>
    <dbReference type="NCBI Taxonomy" id="137267"/>
    <lineage>
        <taxon>Bacteria</taxon>
        <taxon>Bacillati</taxon>
        <taxon>Actinomycetota</taxon>
        <taxon>Actinomycetes</taxon>
        <taxon>Micromonosporales</taxon>
        <taxon>Micromonosporaceae</taxon>
        <taxon>Catenuloplanes</taxon>
    </lineage>
</organism>
<name>A0AAE3W4T1_9ACTN</name>
<dbReference type="RefSeq" id="WP_307244923.1">
    <property type="nucleotide sequence ID" value="NZ_JAUSUZ010000001.1"/>
</dbReference>
<accession>A0AAE3W4T1</accession>
<gene>
    <name evidence="1" type="ORF">J2S42_006260</name>
</gene>
<dbReference type="EMBL" id="JAUSUZ010000001">
    <property type="protein sequence ID" value="MDQ0369591.1"/>
    <property type="molecule type" value="Genomic_DNA"/>
</dbReference>